<reference evidence="2" key="1">
    <citation type="submission" date="2025-08" db="UniProtKB">
        <authorList>
            <consortium name="RefSeq"/>
        </authorList>
    </citation>
    <scope>IDENTIFICATION</scope>
    <source>
        <tissue evidence="2">Muscle</tissue>
    </source>
</reference>
<name>A0ABM1TIJ1_LIMPO</name>
<dbReference type="GeneID" id="111088859"/>
<dbReference type="RefSeq" id="XP_022255697.1">
    <property type="nucleotide sequence ID" value="XM_022399989.1"/>
</dbReference>
<protein>
    <submittedName>
        <fullName evidence="2">Uncharacterized protein LOC111088859 isoform X1</fullName>
    </submittedName>
</protein>
<accession>A0ABM1TIJ1</accession>
<proteinExistence type="predicted"/>
<organism evidence="1 2">
    <name type="scientific">Limulus polyphemus</name>
    <name type="common">Atlantic horseshoe crab</name>
    <dbReference type="NCBI Taxonomy" id="6850"/>
    <lineage>
        <taxon>Eukaryota</taxon>
        <taxon>Metazoa</taxon>
        <taxon>Ecdysozoa</taxon>
        <taxon>Arthropoda</taxon>
        <taxon>Chelicerata</taxon>
        <taxon>Merostomata</taxon>
        <taxon>Xiphosura</taxon>
        <taxon>Limulidae</taxon>
        <taxon>Limulus</taxon>
    </lineage>
</organism>
<keyword evidence="1" id="KW-1185">Reference proteome</keyword>
<dbReference type="Proteomes" id="UP000694941">
    <property type="component" value="Unplaced"/>
</dbReference>
<sequence>MQIESIACIELRKIGYFESIRVESSRRILAEMRNPRLPGMERLKFNIKEGKLSKQLDESSGFIRNQNFRKSCPIMTSTPEKLFRRRKPFLPITSRNTSRVLNNSDLELSVEGLDLSSDDNSLAVNTSTRLIPLSSDRKIGEVSSSRRISLPIYGSLRMRRSHQKFLEIHEAFSDVRLLSDTVSECVVDGTIHQPSPNSPVLLNREFDWKNYRSSTHSSRMSTSSQSSYTSEDEVWIPRKHSV</sequence>
<gene>
    <name evidence="2" type="primary">LOC111088859</name>
</gene>
<evidence type="ECO:0000313" key="1">
    <source>
        <dbReference type="Proteomes" id="UP000694941"/>
    </source>
</evidence>
<evidence type="ECO:0000313" key="2">
    <source>
        <dbReference type="RefSeq" id="XP_022255697.1"/>
    </source>
</evidence>